<keyword evidence="3" id="KW-0175">Coiled coil</keyword>
<gene>
    <name evidence="9" type="ORF">NDN08_006918</name>
</gene>
<comment type="caution">
    <text evidence="9">The sequence shown here is derived from an EMBL/GenBank/DDBJ whole genome shotgun (WGS) entry which is preliminary data.</text>
</comment>
<dbReference type="GO" id="GO:0003700">
    <property type="term" value="F:DNA-binding transcription factor activity"/>
    <property type="evidence" value="ECO:0007669"/>
    <property type="project" value="InterPro"/>
</dbReference>
<feature type="region of interest" description="Disordered" evidence="7">
    <location>
        <begin position="428"/>
        <end position="469"/>
    </location>
</feature>
<feature type="region of interest" description="Disordered" evidence="7">
    <location>
        <begin position="328"/>
        <end position="388"/>
    </location>
</feature>
<sequence length="596" mass="65263">MKRALDMAAVSIGTAKTSSLRHEPRPAIMGDMKVSIGNKLKPPIVKKRSGGRAKSISHAELAKYFHLPIDAAAKELKICVTVLKKQCRTHGIKRWPHRKLRALDKLAQKLRSEDSLNADKELCNIELQSVRQKKNEVINPANDHHVSHKTRTPSTTGAEGQDLKQRPPTAGGHIVQNESHAPVAASVIQRQSGGPGGYRCGSHEFVGPGAPNGAVSYYMEAGYVAPTPFDYHAHYSQACGTCAYPSATHPQRQEYLRAPYGRNNGAAAEMGYHVDGYGTWQFYPQPPYSTRHQEGSGCTAQRGAYCPSYGEDCYAEDTGKAEHKKKAIIPGGQMRSEPLLGPLPTSQITNEVGSNEDNRSTEQRKQKSSPRDRIMGFDQTDKEAGHDMKRTMNVAYKSPSKRHKGGNNHGMTSLQSLVLASTSLKHMEEKPTLGVKEEPKQAYGERPAKPSQITASDATVPKYPNSSTDYRLLDNREDLQAIERITSGSKANILRSLRMVVWTANADLVVKEVSGPELYGVHGNVIRAGLKIKSNMESPQGTTDDLQVYRSALTGKMSQNIFTRDGKSFLQVTGPMREKSGTHIVGVCGAIVETQS</sequence>
<feature type="domain" description="RWP-RK" evidence="8">
    <location>
        <begin position="41"/>
        <end position="124"/>
    </location>
</feature>
<keyword evidence="2" id="KW-0805">Transcription regulation</keyword>
<feature type="compositionally biased region" description="Basic and acidic residues" evidence="7">
    <location>
        <begin position="356"/>
        <end position="388"/>
    </location>
</feature>
<evidence type="ECO:0000259" key="8">
    <source>
        <dbReference type="PROSITE" id="PS51519"/>
    </source>
</evidence>
<name>A0AAV8UJ19_9RHOD</name>
<dbReference type="EMBL" id="JAMWBK010000009">
    <property type="protein sequence ID" value="KAJ8902515.1"/>
    <property type="molecule type" value="Genomic_DNA"/>
</dbReference>
<organism evidence="9 10">
    <name type="scientific">Rhodosorus marinus</name>
    <dbReference type="NCBI Taxonomy" id="101924"/>
    <lineage>
        <taxon>Eukaryota</taxon>
        <taxon>Rhodophyta</taxon>
        <taxon>Stylonematophyceae</taxon>
        <taxon>Stylonematales</taxon>
        <taxon>Stylonemataceae</taxon>
        <taxon>Rhodosorus</taxon>
    </lineage>
</organism>
<dbReference type="PROSITE" id="PS51519">
    <property type="entry name" value="RWP_RK"/>
    <property type="match status" value="1"/>
</dbReference>
<accession>A0AAV8UJ19</accession>
<evidence type="ECO:0000313" key="10">
    <source>
        <dbReference type="Proteomes" id="UP001157974"/>
    </source>
</evidence>
<evidence type="ECO:0000256" key="3">
    <source>
        <dbReference type="ARBA" id="ARBA00023054"/>
    </source>
</evidence>
<evidence type="ECO:0000256" key="2">
    <source>
        <dbReference type="ARBA" id="ARBA00023015"/>
    </source>
</evidence>
<dbReference type="GO" id="GO:0003677">
    <property type="term" value="F:DNA binding"/>
    <property type="evidence" value="ECO:0007669"/>
    <property type="project" value="UniProtKB-KW"/>
</dbReference>
<proteinExistence type="predicted"/>
<evidence type="ECO:0000256" key="1">
    <source>
        <dbReference type="ARBA" id="ARBA00004049"/>
    </source>
</evidence>
<dbReference type="PANTHER" id="PTHR46373">
    <property type="entry name" value="PROTEIN RKD4"/>
    <property type="match status" value="1"/>
</dbReference>
<feature type="compositionally biased region" description="Polar residues" evidence="7">
    <location>
        <begin position="344"/>
        <end position="355"/>
    </location>
</feature>
<evidence type="ECO:0000313" key="9">
    <source>
        <dbReference type="EMBL" id="KAJ8902515.1"/>
    </source>
</evidence>
<evidence type="ECO:0000256" key="5">
    <source>
        <dbReference type="ARBA" id="ARBA00023163"/>
    </source>
</evidence>
<dbReference type="InterPro" id="IPR044607">
    <property type="entry name" value="RKD-like"/>
</dbReference>
<keyword evidence="4" id="KW-0238">DNA-binding</keyword>
<feature type="region of interest" description="Disordered" evidence="7">
    <location>
        <begin position="143"/>
        <end position="174"/>
    </location>
</feature>
<keyword evidence="5" id="KW-0804">Transcription</keyword>
<evidence type="ECO:0000256" key="6">
    <source>
        <dbReference type="ARBA" id="ARBA00023242"/>
    </source>
</evidence>
<dbReference type="PANTHER" id="PTHR46373:SF2">
    <property type="entry name" value="RWP-RK DOMAIN-CONTAINING PROTEIN"/>
    <property type="match status" value="1"/>
</dbReference>
<dbReference type="InterPro" id="IPR003035">
    <property type="entry name" value="RWP-RK_dom"/>
</dbReference>
<feature type="compositionally biased region" description="Basic and acidic residues" evidence="7">
    <location>
        <begin position="428"/>
        <end position="440"/>
    </location>
</feature>
<protein>
    <recommendedName>
        <fullName evidence="8">RWP-RK domain-containing protein</fullName>
    </recommendedName>
</protein>
<dbReference type="Pfam" id="PF02042">
    <property type="entry name" value="RWP-RK"/>
    <property type="match status" value="1"/>
</dbReference>
<evidence type="ECO:0000256" key="7">
    <source>
        <dbReference type="SAM" id="MobiDB-lite"/>
    </source>
</evidence>
<dbReference type="Proteomes" id="UP001157974">
    <property type="component" value="Unassembled WGS sequence"/>
</dbReference>
<reference evidence="9 10" key="1">
    <citation type="journal article" date="2023" name="Nat. Commun.">
        <title>Origin of minicircular mitochondrial genomes in red algae.</title>
        <authorList>
            <person name="Lee Y."/>
            <person name="Cho C.H."/>
            <person name="Lee Y.M."/>
            <person name="Park S.I."/>
            <person name="Yang J.H."/>
            <person name="West J.A."/>
            <person name="Bhattacharya D."/>
            <person name="Yoon H.S."/>
        </authorList>
    </citation>
    <scope>NUCLEOTIDE SEQUENCE [LARGE SCALE GENOMIC DNA]</scope>
    <source>
        <strain evidence="9 10">CCMP1338</strain>
        <tissue evidence="9">Whole cell</tissue>
    </source>
</reference>
<evidence type="ECO:0000256" key="4">
    <source>
        <dbReference type="ARBA" id="ARBA00023125"/>
    </source>
</evidence>
<dbReference type="AlphaFoldDB" id="A0AAV8UJ19"/>
<keyword evidence="10" id="KW-1185">Reference proteome</keyword>
<comment type="function">
    <text evidence="1">Putative transcription factor.</text>
</comment>
<keyword evidence="6" id="KW-0539">Nucleus</keyword>